<dbReference type="OrthoDB" id="8439474at2"/>
<dbReference type="AlphaFoldDB" id="A0A318SDK7"/>
<keyword evidence="2" id="KW-1185">Reference proteome</keyword>
<comment type="caution">
    <text evidence="1">The sequence shown here is derived from an EMBL/GenBank/DDBJ whole genome shotgun (WGS) entry which is preliminary data.</text>
</comment>
<proteinExistence type="predicted"/>
<gene>
    <name evidence="1" type="ORF">DES52_103297</name>
</gene>
<evidence type="ECO:0000313" key="2">
    <source>
        <dbReference type="Proteomes" id="UP000248326"/>
    </source>
</evidence>
<protein>
    <recommendedName>
        <fullName evidence="3">GNAT acetyltransferase-like protein</fullName>
    </recommendedName>
</protein>
<dbReference type="SUPFAM" id="SSF55729">
    <property type="entry name" value="Acyl-CoA N-acyltransferases (Nat)"/>
    <property type="match status" value="1"/>
</dbReference>
<name>A0A318SDK7_9DEIO</name>
<evidence type="ECO:0000313" key="1">
    <source>
        <dbReference type="EMBL" id="PYE55464.1"/>
    </source>
</evidence>
<evidence type="ECO:0008006" key="3">
    <source>
        <dbReference type="Google" id="ProtNLM"/>
    </source>
</evidence>
<sequence length="238" mass="25886">MNALHLMQRQLPVLFDVDADGRLRTVAEPGYLAGERDPAPRFFMGRTSEGNVWRVRHDVPDDLVRTLDELCLAEPATSDFTRTPVRATAVRAVLSSHAPVTAEERGPAYWIPEDPPLLGEAVLVNDDNAHLLEAHFPRRRHSRAGFRFGPVVAALEGGVAVSLCYCARFAPDAAEAGVETVEAARGRGNASAAVALWARAVREGGRTPLYSTSWSNVASQGVARKVGAAMYGEDWWID</sequence>
<reference evidence="1 2" key="1">
    <citation type="submission" date="2018-06" db="EMBL/GenBank/DDBJ databases">
        <title>Genomic Encyclopedia of Type Strains, Phase IV (KMG-IV): sequencing the most valuable type-strain genomes for metagenomic binning, comparative biology and taxonomic classification.</title>
        <authorList>
            <person name="Goeker M."/>
        </authorList>
    </citation>
    <scope>NUCLEOTIDE SEQUENCE [LARGE SCALE GENOMIC DNA]</scope>
    <source>
        <strain evidence="1 2">DSM 18048</strain>
    </source>
</reference>
<organism evidence="1 2">
    <name type="scientific">Deinococcus yavapaiensis KR-236</name>
    <dbReference type="NCBI Taxonomy" id="694435"/>
    <lineage>
        <taxon>Bacteria</taxon>
        <taxon>Thermotogati</taxon>
        <taxon>Deinococcota</taxon>
        <taxon>Deinococci</taxon>
        <taxon>Deinococcales</taxon>
        <taxon>Deinococcaceae</taxon>
        <taxon>Deinococcus</taxon>
    </lineage>
</organism>
<dbReference type="Proteomes" id="UP000248326">
    <property type="component" value="Unassembled WGS sequence"/>
</dbReference>
<dbReference type="InterPro" id="IPR016181">
    <property type="entry name" value="Acyl_CoA_acyltransferase"/>
</dbReference>
<dbReference type="EMBL" id="QJSX01000003">
    <property type="protein sequence ID" value="PYE55464.1"/>
    <property type="molecule type" value="Genomic_DNA"/>
</dbReference>
<accession>A0A318SDK7</accession>
<dbReference type="RefSeq" id="WP_110885795.1">
    <property type="nucleotide sequence ID" value="NZ_QJSX01000003.1"/>
</dbReference>
<dbReference type="Gene3D" id="3.40.630.30">
    <property type="match status" value="1"/>
</dbReference>